<evidence type="ECO:0000313" key="6">
    <source>
        <dbReference type="Proteomes" id="UP000246018"/>
    </source>
</evidence>
<dbReference type="PANTHER" id="PTHR30413:SF8">
    <property type="entry name" value="TRANSPORT PERMEASE PROTEIN"/>
    <property type="match status" value="1"/>
</dbReference>
<dbReference type="EMBL" id="QDGZ01000003">
    <property type="protein sequence ID" value="PVG83087.1"/>
    <property type="molecule type" value="Genomic_DNA"/>
</dbReference>
<dbReference type="PANTHER" id="PTHR30413">
    <property type="entry name" value="INNER MEMBRANE TRANSPORT PERMEASE"/>
    <property type="match status" value="1"/>
</dbReference>
<comment type="similarity">
    <text evidence="2">Belongs to the ABC-2 integral membrane protein family.</text>
</comment>
<feature type="transmembrane region" description="Helical" evidence="4">
    <location>
        <begin position="132"/>
        <end position="155"/>
    </location>
</feature>
<accession>A0A2T8FBK2</accession>
<protein>
    <submittedName>
        <fullName evidence="5">ABC transporter</fullName>
    </submittedName>
</protein>
<proteinExistence type="inferred from homology"/>
<keyword evidence="4" id="KW-0472">Membrane</keyword>
<reference evidence="5 6" key="1">
    <citation type="submission" date="2018-04" db="EMBL/GenBank/DDBJ databases">
        <title>Genome of Nocardioides gansuensis WSJ-1.</title>
        <authorList>
            <person name="Wu S."/>
            <person name="Wang G."/>
        </authorList>
    </citation>
    <scope>NUCLEOTIDE SEQUENCE [LARGE SCALE GENOMIC DNA]</scope>
    <source>
        <strain evidence="5 6">WSJ-1</strain>
    </source>
</reference>
<gene>
    <name evidence="5" type="ORF">DDE18_07095</name>
</gene>
<evidence type="ECO:0000256" key="1">
    <source>
        <dbReference type="ARBA" id="ARBA00004429"/>
    </source>
</evidence>
<feature type="transmembrane region" description="Helical" evidence="4">
    <location>
        <begin position="50"/>
        <end position="71"/>
    </location>
</feature>
<evidence type="ECO:0000313" key="5">
    <source>
        <dbReference type="EMBL" id="PVG83087.1"/>
    </source>
</evidence>
<dbReference type="Proteomes" id="UP000246018">
    <property type="component" value="Unassembled WGS sequence"/>
</dbReference>
<dbReference type="GO" id="GO:0005886">
    <property type="term" value="C:plasma membrane"/>
    <property type="evidence" value="ECO:0007669"/>
    <property type="project" value="UniProtKB-SubCell"/>
</dbReference>
<dbReference type="OrthoDB" id="9789409at2"/>
<name>A0A2T8FBK2_9ACTN</name>
<comment type="subcellular location">
    <subcellularLocation>
        <location evidence="1">Cell inner membrane</location>
        <topology evidence="1">Multi-pass membrane protein</topology>
    </subcellularLocation>
</comment>
<keyword evidence="4" id="KW-1133">Transmembrane helix</keyword>
<keyword evidence="3" id="KW-0813">Transport</keyword>
<feature type="transmembrane region" description="Helical" evidence="4">
    <location>
        <begin position="167"/>
        <end position="190"/>
    </location>
</feature>
<feature type="transmembrane region" description="Helical" evidence="4">
    <location>
        <begin position="270"/>
        <end position="288"/>
    </location>
</feature>
<evidence type="ECO:0000256" key="4">
    <source>
        <dbReference type="SAM" id="Phobius"/>
    </source>
</evidence>
<sequence>MGDLTRHRARDDAPMVSPSSTTGLVEVFRRRHLLGLLVRTTMKSRYQGTLLGWAWSYLQPAVRFCLFYFLFQVMIGRGAETTPNFAIHLFAGMVIIHFFTETFNGGTQSLVANRSLIIKLAMPKELFPVARMLVALWHTGPMMVILVIACVATGWRPDMVGLGAGLLGFAVTMSLGLAVGLTFAVANVYFRDFGKVAQTLTQFVTFSVPMMYPYTLVAERFGETGAHYYLFNPMAEAVLLIQRCFWTGSTDDPAATAAAHLPDDLWSRGFVMLGATLLLLLLAQLLFARLEKGVPERL</sequence>
<dbReference type="RefSeq" id="WP_116571567.1">
    <property type="nucleotide sequence ID" value="NZ_QDGZ01000003.1"/>
</dbReference>
<keyword evidence="6" id="KW-1185">Reference proteome</keyword>
<dbReference type="GO" id="GO:0015920">
    <property type="term" value="P:lipopolysaccharide transport"/>
    <property type="evidence" value="ECO:0007669"/>
    <property type="project" value="TreeGrafter"/>
</dbReference>
<comment type="caution">
    <text evidence="5">The sequence shown here is derived from an EMBL/GenBank/DDBJ whole genome shotgun (WGS) entry which is preliminary data.</text>
</comment>
<keyword evidence="4" id="KW-0812">Transmembrane</keyword>
<evidence type="ECO:0000256" key="2">
    <source>
        <dbReference type="ARBA" id="ARBA00007783"/>
    </source>
</evidence>
<dbReference type="AlphaFoldDB" id="A0A2T8FBK2"/>
<evidence type="ECO:0000256" key="3">
    <source>
        <dbReference type="ARBA" id="ARBA00022448"/>
    </source>
</evidence>
<organism evidence="5 6">
    <name type="scientific">Nocardioides gansuensis</name>
    <dbReference type="NCBI Taxonomy" id="2138300"/>
    <lineage>
        <taxon>Bacteria</taxon>
        <taxon>Bacillati</taxon>
        <taxon>Actinomycetota</taxon>
        <taxon>Actinomycetes</taxon>
        <taxon>Propionibacteriales</taxon>
        <taxon>Nocardioidaceae</taxon>
        <taxon>Nocardioides</taxon>
    </lineage>
</organism>